<dbReference type="RefSeq" id="WP_043662831.1">
    <property type="nucleotide sequence ID" value="NZ_JSEG01000005.1"/>
</dbReference>
<proteinExistence type="predicted"/>
<comment type="caution">
    <text evidence="2">The sequence shown here is derived from an EMBL/GenBank/DDBJ whole genome shotgun (WGS) entry which is preliminary data.</text>
</comment>
<protein>
    <submittedName>
        <fullName evidence="2">Lysophospholipase</fullName>
    </submittedName>
</protein>
<reference evidence="2 3" key="1">
    <citation type="submission" date="2016-01" db="EMBL/GenBank/DDBJ databases">
        <title>Characterization of the Clostridium difficile lineages that are prevalent in Hong Kong and China.</title>
        <authorList>
            <person name="Kwok J.S.-L."/>
            <person name="Lam W.-Y."/>
            <person name="Ip M."/>
            <person name="Chan T.-F."/>
            <person name="Hawkey P.M."/>
            <person name="Tsui S.K.-W."/>
        </authorList>
    </citation>
    <scope>NUCLEOTIDE SEQUENCE [LARGE SCALE GENOMIC DNA]</scope>
    <source>
        <strain evidence="2 3">300064</strain>
    </source>
</reference>
<evidence type="ECO:0000313" key="2">
    <source>
        <dbReference type="EMBL" id="PPV15009.1"/>
    </source>
</evidence>
<dbReference type="Gene3D" id="3.40.50.1820">
    <property type="entry name" value="alpha/beta hydrolase"/>
    <property type="match status" value="1"/>
</dbReference>
<dbReference type="AlphaFoldDB" id="A0A2S7FBI1"/>
<dbReference type="InterPro" id="IPR022742">
    <property type="entry name" value="Hydrolase_4"/>
</dbReference>
<feature type="domain" description="Serine aminopeptidase S33" evidence="1">
    <location>
        <begin position="68"/>
        <end position="324"/>
    </location>
</feature>
<gene>
    <name evidence="2" type="ORF">AWN73_12870</name>
</gene>
<dbReference type="EMBL" id="LRDH01000103">
    <property type="protein sequence ID" value="PPV15009.1"/>
    <property type="molecule type" value="Genomic_DNA"/>
</dbReference>
<accession>A0A2S7FBI1</accession>
<evidence type="ECO:0000313" key="3">
    <source>
        <dbReference type="Proteomes" id="UP000238081"/>
    </source>
</evidence>
<dbReference type="Proteomes" id="UP000238081">
    <property type="component" value="Unassembled WGS sequence"/>
</dbReference>
<organism evidence="2 3">
    <name type="scientific">Clostridium butyricum</name>
    <dbReference type="NCBI Taxonomy" id="1492"/>
    <lineage>
        <taxon>Bacteria</taxon>
        <taxon>Bacillati</taxon>
        <taxon>Bacillota</taxon>
        <taxon>Clostridia</taxon>
        <taxon>Eubacteriales</taxon>
        <taxon>Clostridiaceae</taxon>
        <taxon>Clostridium</taxon>
    </lineage>
</organism>
<dbReference type="Pfam" id="PF12146">
    <property type="entry name" value="Hydrolase_4"/>
    <property type="match status" value="1"/>
</dbReference>
<dbReference type="InterPro" id="IPR029058">
    <property type="entry name" value="AB_hydrolase_fold"/>
</dbReference>
<dbReference type="PANTHER" id="PTHR11614">
    <property type="entry name" value="PHOSPHOLIPASE-RELATED"/>
    <property type="match status" value="1"/>
</dbReference>
<dbReference type="InterPro" id="IPR051044">
    <property type="entry name" value="MAG_DAG_Lipase"/>
</dbReference>
<name>A0A2S7FBI1_CLOBU</name>
<evidence type="ECO:0000259" key="1">
    <source>
        <dbReference type="Pfam" id="PF12146"/>
    </source>
</evidence>
<dbReference type="SUPFAM" id="SSF53474">
    <property type="entry name" value="alpha/beta-Hydrolases"/>
    <property type="match status" value="1"/>
</dbReference>
<sequence>MKYSDLKKSYITKSDCEFCRIKNYISAANYSENMINKVEPVLNSLKKSGYIIGTNNLELYYEKFIVDNPKGNIVISHGIGEYTEKYNELIYYFIIASYSVFIIEHRGNGRSGRLGKDIGQISIEKFDNYIEDFKQFIEEKVIPNSYNKKIILFAHSMGGGIGTVFLEKYPQYFNGAILSSPMHQINTGNTPAFIADMLSRIWVYFGKGNEYMPGQKSYNGQRRFPSRSTNCEERYNYQYDKILKNKSFQTGGASAKWYFEASKATRYIRNKKNISKVKIPVILLQAQCDTHVIADAHYKFAKYAENCEVIIVTNGKHETYFEVDDITIPVVYKIINFIESI</sequence>